<feature type="modified residue" description="4-aspartylphosphate" evidence="3">
    <location>
        <position position="195"/>
    </location>
</feature>
<evidence type="ECO:0000256" key="1">
    <source>
        <dbReference type="ARBA" id="ARBA00012528"/>
    </source>
</evidence>
<dbReference type="GO" id="GO:0052621">
    <property type="term" value="F:diguanylate cyclase activity"/>
    <property type="evidence" value="ECO:0007669"/>
    <property type="project" value="UniProtKB-EC"/>
</dbReference>
<sequence>MRNRQRPKTIRQRYAEIGDLNQGIIICDALTAALQLKREVEAQTGYLVALSQNLSTTATMLKYRSFAFAVCCFSKASKDKREILHLLGNHNIRAIITSADPVLQERSSGDAGDPNEEVYRGGEIVADRRLVVRQIKELAFTRDVSLLIVDDSDASIIDMKRILAPYGFAIFTARSGKNALEILSGNAGIDIVITDYYMPDIDGYELTLAIRSKFGLDEVRVIGISASSDRHLSAAFLHAGASDFIYRPFAEEEFRCRILNNVETIRHLSRLKDLAERDGLTRLFNRRAFFEKVEDMAERGATILVDLDDFKAVNDSHGHDAGDHVLTVVAGLLRGYADHHDAVVGRLGGEEFAIVFPPGVFGAQLEICQSLLEDIRQTPVVHKDAMIYMTASMGMVGFEPGSSIDQQLSIADKLLYMAKEQGRNKLVWLNDGANGVST</sequence>
<dbReference type="GO" id="GO:1902201">
    <property type="term" value="P:negative regulation of bacterial-type flagellum-dependent cell motility"/>
    <property type="evidence" value="ECO:0007669"/>
    <property type="project" value="TreeGrafter"/>
</dbReference>
<comment type="caution">
    <text evidence="6">The sequence shown here is derived from an EMBL/GenBank/DDBJ whole genome shotgun (WGS) entry which is preliminary data.</text>
</comment>
<gene>
    <name evidence="6" type="ORF">ENP70_11360</name>
</gene>
<reference evidence="6" key="1">
    <citation type="journal article" date="2020" name="mSystems">
        <title>Genome- and Community-Level Interaction Insights into Carbon Utilization and Element Cycling Functions of Hydrothermarchaeota in Hydrothermal Sediment.</title>
        <authorList>
            <person name="Zhou Z."/>
            <person name="Liu Y."/>
            <person name="Xu W."/>
            <person name="Pan J."/>
            <person name="Luo Z.H."/>
            <person name="Li M."/>
        </authorList>
    </citation>
    <scope>NUCLEOTIDE SEQUENCE [LARGE SCALE GENOMIC DNA]</scope>
    <source>
        <strain evidence="6">SpSt-243</strain>
    </source>
</reference>
<keyword evidence="3" id="KW-0597">Phosphoprotein</keyword>
<dbReference type="InterPro" id="IPR029787">
    <property type="entry name" value="Nucleotide_cyclase"/>
</dbReference>
<evidence type="ECO:0000256" key="2">
    <source>
        <dbReference type="ARBA" id="ARBA00034247"/>
    </source>
</evidence>
<dbReference type="InterPro" id="IPR043128">
    <property type="entry name" value="Rev_trsase/Diguanyl_cyclase"/>
</dbReference>
<dbReference type="SUPFAM" id="SSF52172">
    <property type="entry name" value="CheY-like"/>
    <property type="match status" value="1"/>
</dbReference>
<dbReference type="GO" id="GO:0043709">
    <property type="term" value="P:cell adhesion involved in single-species biofilm formation"/>
    <property type="evidence" value="ECO:0007669"/>
    <property type="project" value="TreeGrafter"/>
</dbReference>
<dbReference type="Pfam" id="PF00072">
    <property type="entry name" value="Response_reg"/>
    <property type="match status" value="1"/>
</dbReference>
<evidence type="ECO:0000259" key="4">
    <source>
        <dbReference type="PROSITE" id="PS50110"/>
    </source>
</evidence>
<name>A0A7C1T4S0_9HYPH</name>
<dbReference type="InterPro" id="IPR000160">
    <property type="entry name" value="GGDEF_dom"/>
</dbReference>
<organism evidence="6">
    <name type="scientific">Agrobacterium albertimagni</name>
    <dbReference type="NCBI Taxonomy" id="147266"/>
    <lineage>
        <taxon>Bacteria</taxon>
        <taxon>Pseudomonadati</taxon>
        <taxon>Pseudomonadota</taxon>
        <taxon>Alphaproteobacteria</taxon>
        <taxon>Hyphomicrobiales</taxon>
        <taxon>Rhizobiaceae</taxon>
        <taxon>Rhizobium/Agrobacterium group</taxon>
        <taxon>Agrobacterium</taxon>
    </lineage>
</organism>
<dbReference type="PROSITE" id="PS50887">
    <property type="entry name" value="GGDEF"/>
    <property type="match status" value="1"/>
</dbReference>
<dbReference type="Gene3D" id="3.40.50.2300">
    <property type="match status" value="1"/>
</dbReference>
<dbReference type="SMART" id="SM00448">
    <property type="entry name" value="REC"/>
    <property type="match status" value="1"/>
</dbReference>
<comment type="catalytic activity">
    <reaction evidence="2">
        <text>2 GTP = 3',3'-c-di-GMP + 2 diphosphate</text>
        <dbReference type="Rhea" id="RHEA:24898"/>
        <dbReference type="ChEBI" id="CHEBI:33019"/>
        <dbReference type="ChEBI" id="CHEBI:37565"/>
        <dbReference type="ChEBI" id="CHEBI:58805"/>
        <dbReference type="EC" id="2.7.7.65"/>
    </reaction>
</comment>
<dbReference type="CDD" id="cd01949">
    <property type="entry name" value="GGDEF"/>
    <property type="match status" value="1"/>
</dbReference>
<dbReference type="GO" id="GO:0005886">
    <property type="term" value="C:plasma membrane"/>
    <property type="evidence" value="ECO:0007669"/>
    <property type="project" value="TreeGrafter"/>
</dbReference>
<dbReference type="GO" id="GO:0000160">
    <property type="term" value="P:phosphorelay signal transduction system"/>
    <property type="evidence" value="ECO:0007669"/>
    <property type="project" value="InterPro"/>
</dbReference>
<dbReference type="EC" id="2.7.7.65" evidence="1"/>
<dbReference type="InterPro" id="IPR050469">
    <property type="entry name" value="Diguanylate_Cyclase"/>
</dbReference>
<dbReference type="InterPro" id="IPR001789">
    <property type="entry name" value="Sig_transdc_resp-reg_receiver"/>
</dbReference>
<dbReference type="NCBIfam" id="TIGR00254">
    <property type="entry name" value="GGDEF"/>
    <property type="match status" value="1"/>
</dbReference>
<dbReference type="PANTHER" id="PTHR45138">
    <property type="entry name" value="REGULATORY COMPONENTS OF SENSORY TRANSDUCTION SYSTEM"/>
    <property type="match status" value="1"/>
</dbReference>
<dbReference type="Pfam" id="PF00990">
    <property type="entry name" value="GGDEF"/>
    <property type="match status" value="1"/>
</dbReference>
<dbReference type="Gene3D" id="3.30.70.270">
    <property type="match status" value="1"/>
</dbReference>
<dbReference type="AlphaFoldDB" id="A0A7C1T4S0"/>
<evidence type="ECO:0000256" key="3">
    <source>
        <dbReference type="PROSITE-ProRule" id="PRU00169"/>
    </source>
</evidence>
<dbReference type="SUPFAM" id="SSF55073">
    <property type="entry name" value="Nucleotide cyclase"/>
    <property type="match status" value="1"/>
</dbReference>
<evidence type="ECO:0000313" key="6">
    <source>
        <dbReference type="EMBL" id="HEB44266.1"/>
    </source>
</evidence>
<dbReference type="PROSITE" id="PS50110">
    <property type="entry name" value="RESPONSE_REGULATORY"/>
    <property type="match status" value="1"/>
</dbReference>
<protein>
    <recommendedName>
        <fullName evidence="1">diguanylate cyclase</fullName>
        <ecNumber evidence="1">2.7.7.65</ecNumber>
    </recommendedName>
</protein>
<proteinExistence type="predicted"/>
<dbReference type="InterPro" id="IPR011006">
    <property type="entry name" value="CheY-like_superfamily"/>
</dbReference>
<dbReference type="EMBL" id="DSKI01000583">
    <property type="protein sequence ID" value="HEB44266.1"/>
    <property type="molecule type" value="Genomic_DNA"/>
</dbReference>
<feature type="domain" description="Response regulatory" evidence="4">
    <location>
        <begin position="145"/>
        <end position="262"/>
    </location>
</feature>
<evidence type="ECO:0000259" key="5">
    <source>
        <dbReference type="PROSITE" id="PS50887"/>
    </source>
</evidence>
<accession>A0A7C1T4S0</accession>
<dbReference type="SMART" id="SM00267">
    <property type="entry name" value="GGDEF"/>
    <property type="match status" value="1"/>
</dbReference>
<feature type="domain" description="GGDEF" evidence="5">
    <location>
        <begin position="298"/>
        <end position="431"/>
    </location>
</feature>
<dbReference type="PANTHER" id="PTHR45138:SF9">
    <property type="entry name" value="DIGUANYLATE CYCLASE DGCM-RELATED"/>
    <property type="match status" value="1"/>
</dbReference>